<dbReference type="SUPFAM" id="SSF82714">
    <property type="entry name" value="Multidrug efflux transporter AcrB TolC docking domain, DN and DC subdomains"/>
    <property type="match status" value="1"/>
</dbReference>
<feature type="transmembrane region" description="Helical" evidence="1">
    <location>
        <begin position="934"/>
        <end position="953"/>
    </location>
</feature>
<feature type="transmembrane region" description="Helical" evidence="1">
    <location>
        <begin position="886"/>
        <end position="911"/>
    </location>
</feature>
<evidence type="ECO:0000313" key="2">
    <source>
        <dbReference type="EMBL" id="TQV67666.1"/>
    </source>
</evidence>
<feature type="transmembrane region" description="Helical" evidence="1">
    <location>
        <begin position="12"/>
        <end position="31"/>
    </location>
</feature>
<feature type="transmembrane region" description="Helical" evidence="1">
    <location>
        <begin position="383"/>
        <end position="403"/>
    </location>
</feature>
<dbReference type="Proteomes" id="UP000319732">
    <property type="component" value="Unassembled WGS sequence"/>
</dbReference>
<proteinExistence type="predicted"/>
<feature type="transmembrane region" description="Helical" evidence="1">
    <location>
        <begin position="965"/>
        <end position="992"/>
    </location>
</feature>
<dbReference type="Gene3D" id="3.30.70.1440">
    <property type="entry name" value="Multidrug efflux transporter AcrB pore domain"/>
    <property type="match status" value="1"/>
</dbReference>
<dbReference type="GO" id="GO:0042910">
    <property type="term" value="F:xenobiotic transmembrane transporter activity"/>
    <property type="evidence" value="ECO:0007669"/>
    <property type="project" value="TreeGrafter"/>
</dbReference>
<feature type="transmembrane region" description="Helical" evidence="1">
    <location>
        <begin position="357"/>
        <end position="377"/>
    </location>
</feature>
<keyword evidence="1" id="KW-0812">Transmembrane</keyword>
<dbReference type="OrthoDB" id="6313595at2"/>
<dbReference type="EMBL" id="VHSG01000034">
    <property type="protein sequence ID" value="TQV67666.1"/>
    <property type="molecule type" value="Genomic_DNA"/>
</dbReference>
<feature type="transmembrane region" description="Helical" evidence="1">
    <location>
        <begin position="451"/>
        <end position="473"/>
    </location>
</feature>
<dbReference type="PANTHER" id="PTHR32063:SF0">
    <property type="entry name" value="SWARMING MOTILITY PROTEIN SWRC"/>
    <property type="match status" value="1"/>
</dbReference>
<dbReference type="AlphaFoldDB" id="A0A545SRY1"/>
<feature type="transmembrane region" description="Helical" evidence="1">
    <location>
        <begin position="856"/>
        <end position="880"/>
    </location>
</feature>
<dbReference type="InterPro" id="IPR027463">
    <property type="entry name" value="AcrB_DN_DC_subdom"/>
</dbReference>
<keyword evidence="3" id="KW-1185">Reference proteome</keyword>
<dbReference type="Gene3D" id="3.30.70.1320">
    <property type="entry name" value="Multidrug efflux transporter AcrB pore domain like"/>
    <property type="match status" value="1"/>
</dbReference>
<dbReference type="Gene3D" id="3.30.2090.10">
    <property type="entry name" value="Multidrug efflux transporter AcrB TolC docking domain, DN and DC subdomains"/>
    <property type="match status" value="2"/>
</dbReference>
<name>A0A545SRY1_9GAMM</name>
<keyword evidence="1" id="KW-0472">Membrane</keyword>
<dbReference type="SUPFAM" id="SSF82693">
    <property type="entry name" value="Multidrug efflux transporter AcrB pore domain, PN1, PN2, PC1 and PC2 subdomains"/>
    <property type="match status" value="1"/>
</dbReference>
<dbReference type="GO" id="GO:0005886">
    <property type="term" value="C:plasma membrane"/>
    <property type="evidence" value="ECO:0007669"/>
    <property type="project" value="TreeGrafter"/>
</dbReference>
<gene>
    <name evidence="2" type="ORF">FKG94_25165</name>
</gene>
<dbReference type="PANTHER" id="PTHR32063">
    <property type="match status" value="1"/>
</dbReference>
<dbReference type="SUPFAM" id="SSF82866">
    <property type="entry name" value="Multidrug efflux transporter AcrB transmembrane domain"/>
    <property type="match status" value="2"/>
</dbReference>
<evidence type="ECO:0000256" key="1">
    <source>
        <dbReference type="SAM" id="Phobius"/>
    </source>
</evidence>
<dbReference type="RefSeq" id="WP_142929722.1">
    <property type="nucleotide sequence ID" value="NZ_ML660110.1"/>
</dbReference>
<dbReference type="PRINTS" id="PR00702">
    <property type="entry name" value="ACRIFLAVINRP"/>
</dbReference>
<feature type="transmembrane region" description="Helical" evidence="1">
    <location>
        <begin position="830"/>
        <end position="849"/>
    </location>
</feature>
<accession>A0A545SRY1</accession>
<reference evidence="2 3" key="1">
    <citation type="submission" date="2019-06" db="EMBL/GenBank/DDBJ databases">
        <title>Whole genome sequence for Cellvibrionaceae sp. R142.</title>
        <authorList>
            <person name="Wang G."/>
        </authorList>
    </citation>
    <scope>NUCLEOTIDE SEQUENCE [LARGE SCALE GENOMIC DNA]</scope>
    <source>
        <strain evidence="2 3">R142</strain>
    </source>
</reference>
<feature type="transmembrane region" description="Helical" evidence="1">
    <location>
        <begin position="506"/>
        <end position="526"/>
    </location>
</feature>
<evidence type="ECO:0000313" key="3">
    <source>
        <dbReference type="Proteomes" id="UP000319732"/>
    </source>
</evidence>
<dbReference type="Gene3D" id="1.20.1640.10">
    <property type="entry name" value="Multidrug efflux transporter AcrB transmembrane domain"/>
    <property type="match status" value="2"/>
</dbReference>
<dbReference type="InterPro" id="IPR001036">
    <property type="entry name" value="Acrflvin-R"/>
</dbReference>
<feature type="transmembrane region" description="Helical" evidence="1">
    <location>
        <begin position="415"/>
        <end position="439"/>
    </location>
</feature>
<feature type="transmembrane region" description="Helical" evidence="1">
    <location>
        <begin position="331"/>
        <end position="350"/>
    </location>
</feature>
<comment type="caution">
    <text evidence="2">The sequence shown here is derived from an EMBL/GenBank/DDBJ whole genome shotgun (WGS) entry which is preliminary data.</text>
</comment>
<dbReference type="Pfam" id="PF00873">
    <property type="entry name" value="ACR_tran"/>
    <property type="match status" value="1"/>
</dbReference>
<dbReference type="Gene3D" id="3.30.70.1430">
    <property type="entry name" value="Multidrug efflux transporter AcrB pore domain"/>
    <property type="match status" value="2"/>
</dbReference>
<organism evidence="2 3">
    <name type="scientific">Exilibacterium tricleocarpae</name>
    <dbReference type="NCBI Taxonomy" id="2591008"/>
    <lineage>
        <taxon>Bacteria</taxon>
        <taxon>Pseudomonadati</taxon>
        <taxon>Pseudomonadota</taxon>
        <taxon>Gammaproteobacteria</taxon>
        <taxon>Cellvibrionales</taxon>
        <taxon>Cellvibrionaceae</taxon>
        <taxon>Exilibacterium</taxon>
    </lineage>
</organism>
<protein>
    <submittedName>
        <fullName evidence="2">Efflux RND transporter permease subunit</fullName>
    </submittedName>
</protein>
<sequence>MKSRYTIRAITYLLAFGALMASFYMLFSLPIQLIPNIKTATITVESYWPNSSSQEMADEVLFRISEKLTLLKGIQEITSFASPGYGYTELKFASQETANQARQEVNALLSGISDFPDGVKSPYISEGNEAESTGWVFFRGKRDLTSASEAYDYVEKHIVPKVRQINGIKNAYVLNRESLNKIITIQIDFDKMLAYGIELDSVLHRLRAYGPRALGETVVNEKRYSLRLQNDGTIRNLMALQFFGSGGLINMSDFAKVASVLPDKTSMAYYNGRDIVPIVFFIEDNADIYGVYQHLNSLEKEFNEGILINTDYELGNFLSPIEIIDQTRFQLIKSMIIGFVITVIFMLLFYKSKIHALNTIIFIPFTFFLILIVYSVLGIPLNIISVTGMAIATGVILDPAIIVNEHLLSKRKHKVNRGLILCIILAAATSVLVLLPFLISSKTESKVFTDLGMSFIIAIISSSLLPILLLPLIKKDTRHSLVHGSFAKKATEVAVFVKSYFMSRPLFGLISLPLIIVGVALLFPAIEYLPYLGNNTATVYLKFPQNVPPEEVESYYAKGVSKNLSSFKRNSALPSDNQVFLRTWTGGGYAIFRSAETDQVESYIDDLADTAKQDIRELRSKAIKTNILARYGGEKSVAVNLIGEDFKSLKPFVHYLQKKVSEKYPNLYLRVYPDIDSVYEIFNVSFHSYELDKRKVAESQVLDLLKGNCQGVFVDQFFVQQKHRNVYIRPQRCLSIDDILRAPVKSIDDRTYFIRDFLKVEKVSIPRNIMYKNGAKAFRLTLYLGANDSSSEVIDYLKETISEKSKTLDGSVSYELSEESKKVDLLLSNWAASYITILLINILLVTVICRSMIAGIIMVIGYIPAFFGAVLAINFVNLFLPVSVDIITCLGGVLMIGIVSNGYVILAYGFVENLKTHTSWTVERCMNESVKQRIRPILLTTISTIAALIPMVINFDETAILYRGLAVVLIGGIFFGSIFSLLFLPSVVAFIYKKTLNYAKTNYVFQLAGFGSFNRDIIS</sequence>
<keyword evidence="1" id="KW-1133">Transmembrane helix</keyword>